<comment type="caution">
    <text evidence="4">The sequence shown here is derived from an EMBL/GenBank/DDBJ whole genome shotgun (WGS) entry which is preliminary data.</text>
</comment>
<feature type="compositionally biased region" description="Pro residues" evidence="1">
    <location>
        <begin position="91"/>
        <end position="100"/>
    </location>
</feature>
<protein>
    <recommendedName>
        <fullName evidence="6">DUF11 domain-containing protein</fullName>
    </recommendedName>
</protein>
<keyword evidence="3" id="KW-0732">Signal</keyword>
<evidence type="ECO:0000256" key="3">
    <source>
        <dbReference type="SAM" id="SignalP"/>
    </source>
</evidence>
<dbReference type="PROSITE" id="PS51318">
    <property type="entry name" value="TAT"/>
    <property type="match status" value="1"/>
</dbReference>
<evidence type="ECO:0000313" key="4">
    <source>
        <dbReference type="EMBL" id="MDZ5489371.1"/>
    </source>
</evidence>
<dbReference type="Proteomes" id="UP001290101">
    <property type="component" value="Unassembled WGS sequence"/>
</dbReference>
<feature type="region of interest" description="Disordered" evidence="1">
    <location>
        <begin position="406"/>
        <end position="431"/>
    </location>
</feature>
<reference evidence="4 5" key="1">
    <citation type="submission" date="2023-12" db="EMBL/GenBank/DDBJ databases">
        <title>Micromonospora sp. nov., isolated from Atacama Desert.</title>
        <authorList>
            <person name="Carro L."/>
            <person name="Golinska P."/>
            <person name="Klenk H.-P."/>
            <person name="Goodfellow M."/>
        </authorList>
    </citation>
    <scope>NUCLEOTIDE SEQUENCE [LARGE SCALE GENOMIC DNA]</scope>
    <source>
        <strain evidence="4 5">4G53</strain>
    </source>
</reference>
<dbReference type="EMBL" id="JAXOTQ010000007">
    <property type="protein sequence ID" value="MDZ5489371.1"/>
    <property type="molecule type" value="Genomic_DNA"/>
</dbReference>
<evidence type="ECO:0000256" key="1">
    <source>
        <dbReference type="SAM" id="MobiDB-lite"/>
    </source>
</evidence>
<feature type="transmembrane region" description="Helical" evidence="2">
    <location>
        <begin position="439"/>
        <end position="459"/>
    </location>
</feature>
<feature type="compositionally biased region" description="Low complexity" evidence="1">
    <location>
        <begin position="72"/>
        <end position="90"/>
    </location>
</feature>
<keyword evidence="2" id="KW-0812">Transmembrane</keyword>
<evidence type="ECO:0000256" key="2">
    <source>
        <dbReference type="SAM" id="Phobius"/>
    </source>
</evidence>
<keyword evidence="2" id="KW-0472">Membrane</keyword>
<feature type="region of interest" description="Disordered" evidence="1">
    <location>
        <begin position="35"/>
        <end position="152"/>
    </location>
</feature>
<feature type="compositionally biased region" description="Low complexity" evidence="1">
    <location>
        <begin position="35"/>
        <end position="45"/>
    </location>
</feature>
<keyword evidence="2" id="KW-1133">Transmembrane helix</keyword>
<proteinExistence type="predicted"/>
<feature type="compositionally biased region" description="Low complexity" evidence="1">
    <location>
        <begin position="101"/>
        <end position="122"/>
    </location>
</feature>
<gene>
    <name evidence="4" type="ORF">U2F25_07800</name>
</gene>
<organism evidence="4 5">
    <name type="scientific">Micromonospora sicca</name>
    <dbReference type="NCBI Taxonomy" id="2202420"/>
    <lineage>
        <taxon>Bacteria</taxon>
        <taxon>Bacillati</taxon>
        <taxon>Actinomycetota</taxon>
        <taxon>Actinomycetes</taxon>
        <taxon>Micromonosporales</taxon>
        <taxon>Micromonosporaceae</taxon>
        <taxon>Micromonospora</taxon>
    </lineage>
</organism>
<sequence>MADLPVRPDRRAGRRRTSALLAASLAAGLAAAAVAPAWATPSRAATGVVTAATDPVDEPGAEPTDSTPPVDPTATEPLPTTAPPTESAPPETTPPVPTTEPVPDTTAPENPAPTTTAPTTTAPAPPPPPVVPPAQPPAQPGAPGPPPAGQLGVRVTTEDLSLTPAYWNADSTVTTLRVTVTNTGRVPELIRLGYTLPAGLTDAGSTGCAPAGGGRYRCGGWTTAPGARFSSSIRVRVDGTAWRSMPLSGSVGVTATAPGVAGAAADDEGFAVLFPPGPPVPGISLRADEVLFDISGAPSVVTVRLGNTGRVDAAGRVEVILPDGVTASGPPAGCVPVSPTRTRCGLGTVPAGRTATLRLPVTATPAAQRQAPLAGAVVGRLDPRHGRSRQVQMSFRINAAAALSTPPVATPAPTGSQGVLAAGGQASGGRGLSSVQRTAVTLITVSGLLVVLALVLATASLRRRMAAGPTDPTTAPTAAE</sequence>
<dbReference type="RefSeq" id="WP_322439751.1">
    <property type="nucleotide sequence ID" value="NZ_JAXOTQ010000007.1"/>
</dbReference>
<name>A0ABU5J9X0_9ACTN</name>
<feature type="signal peptide" evidence="3">
    <location>
        <begin position="1"/>
        <end position="39"/>
    </location>
</feature>
<feature type="chain" id="PRO_5047023397" description="DUF11 domain-containing protein" evidence="3">
    <location>
        <begin position="40"/>
        <end position="480"/>
    </location>
</feature>
<feature type="compositionally biased region" description="Pro residues" evidence="1">
    <location>
        <begin position="123"/>
        <end position="148"/>
    </location>
</feature>
<evidence type="ECO:0008006" key="6">
    <source>
        <dbReference type="Google" id="ProtNLM"/>
    </source>
</evidence>
<keyword evidence="5" id="KW-1185">Reference proteome</keyword>
<dbReference type="InterPro" id="IPR006311">
    <property type="entry name" value="TAT_signal"/>
</dbReference>
<evidence type="ECO:0000313" key="5">
    <source>
        <dbReference type="Proteomes" id="UP001290101"/>
    </source>
</evidence>
<accession>A0ABU5J9X0</accession>